<evidence type="ECO:0000256" key="12">
    <source>
        <dbReference type="SAM" id="Phobius"/>
    </source>
</evidence>
<feature type="transmembrane region" description="Helical" evidence="12">
    <location>
        <begin position="45"/>
        <end position="63"/>
    </location>
</feature>
<dbReference type="GO" id="GO:0005741">
    <property type="term" value="C:mitochondrial outer membrane"/>
    <property type="evidence" value="ECO:0007669"/>
    <property type="project" value="UniProtKB-SubCell"/>
</dbReference>
<evidence type="ECO:0000256" key="1">
    <source>
        <dbReference type="ARBA" id="ARBA00004572"/>
    </source>
</evidence>
<dbReference type="PANTHER" id="PTHR46867">
    <property type="entry name" value="MITOCHONDRIAL IMPORT RECEPTOR SUBUNIT TOM9-2"/>
    <property type="match status" value="1"/>
</dbReference>
<reference evidence="14" key="1">
    <citation type="submission" date="2024-06" db="EMBL/GenBank/DDBJ databases">
        <authorList>
            <person name="Ryan C."/>
        </authorList>
    </citation>
    <scope>NUCLEOTIDE SEQUENCE [LARGE SCALE GENOMIC DNA]</scope>
</reference>
<comment type="subcellular location">
    <subcellularLocation>
        <location evidence="1">Mitochondrion outer membrane</location>
        <topology evidence="1">Single-pass membrane protein</topology>
    </subcellularLocation>
</comment>
<evidence type="ECO:0000256" key="10">
    <source>
        <dbReference type="ARBA" id="ARBA00023136"/>
    </source>
</evidence>
<dbReference type="InterPro" id="IPR017411">
    <property type="entry name" value="Tom22_pln"/>
</dbReference>
<evidence type="ECO:0000313" key="13">
    <source>
        <dbReference type="EMBL" id="CAL4994295.1"/>
    </source>
</evidence>
<comment type="similarity">
    <text evidence="2">Belongs to the Tom22 family.</text>
</comment>
<keyword evidence="6" id="KW-0653">Protein transport</keyword>
<keyword evidence="14" id="KW-1185">Reference proteome</keyword>
<dbReference type="CDD" id="cd22884">
    <property type="entry name" value="TOM22"/>
    <property type="match status" value="1"/>
</dbReference>
<dbReference type="PANTHER" id="PTHR46867:SF9">
    <property type="entry name" value="OS02G0131600 PROTEIN"/>
    <property type="match status" value="1"/>
</dbReference>
<keyword evidence="10 12" id="KW-0472">Membrane</keyword>
<dbReference type="Proteomes" id="UP001497457">
    <property type="component" value="Chromosome 24b"/>
</dbReference>
<keyword evidence="7 12" id="KW-1133">Transmembrane helix</keyword>
<keyword evidence="4 12" id="KW-0812">Transmembrane</keyword>
<proteinExistence type="inferred from homology"/>
<evidence type="ECO:0000256" key="6">
    <source>
        <dbReference type="ARBA" id="ARBA00022927"/>
    </source>
</evidence>
<accession>A0ABC9B5K4</accession>
<evidence type="ECO:0000256" key="11">
    <source>
        <dbReference type="ARBA" id="ARBA00023170"/>
    </source>
</evidence>
<evidence type="ECO:0000256" key="4">
    <source>
        <dbReference type="ARBA" id="ARBA00022692"/>
    </source>
</evidence>
<keyword evidence="11" id="KW-0675">Receptor</keyword>
<keyword evidence="8" id="KW-0811">Translocation</keyword>
<dbReference type="EMBL" id="OZ075134">
    <property type="protein sequence ID" value="CAL4994295.1"/>
    <property type="molecule type" value="Genomic_DNA"/>
</dbReference>
<dbReference type="GO" id="GO:0015031">
    <property type="term" value="P:protein transport"/>
    <property type="evidence" value="ECO:0007669"/>
    <property type="project" value="UniProtKB-KW"/>
</dbReference>
<evidence type="ECO:0000256" key="9">
    <source>
        <dbReference type="ARBA" id="ARBA00023128"/>
    </source>
</evidence>
<keyword evidence="9" id="KW-0496">Mitochondrion</keyword>
<evidence type="ECO:0000256" key="8">
    <source>
        <dbReference type="ARBA" id="ARBA00023010"/>
    </source>
</evidence>
<reference evidence="13 14" key="2">
    <citation type="submission" date="2024-10" db="EMBL/GenBank/DDBJ databases">
        <authorList>
            <person name="Ryan C."/>
        </authorList>
    </citation>
    <scope>NUCLEOTIDE SEQUENCE [LARGE SCALE GENOMIC DNA]</scope>
</reference>
<keyword evidence="5" id="KW-1000">Mitochondrion outer membrane</keyword>
<dbReference type="InterPro" id="IPR005683">
    <property type="entry name" value="Tom22"/>
</dbReference>
<evidence type="ECO:0000256" key="7">
    <source>
        <dbReference type="ARBA" id="ARBA00022989"/>
    </source>
</evidence>
<protein>
    <recommendedName>
        <fullName evidence="15">Mitochondrial import receptor subunit TOM22 homolog</fullName>
    </recommendedName>
</protein>
<evidence type="ECO:0008006" key="15">
    <source>
        <dbReference type="Google" id="ProtNLM"/>
    </source>
</evidence>
<evidence type="ECO:0000256" key="5">
    <source>
        <dbReference type="ARBA" id="ARBA00022787"/>
    </source>
</evidence>
<evidence type="ECO:0000256" key="3">
    <source>
        <dbReference type="ARBA" id="ARBA00022448"/>
    </source>
</evidence>
<dbReference type="AlphaFoldDB" id="A0ABC9B5K4"/>
<keyword evidence="3" id="KW-0813">Transport</keyword>
<evidence type="ECO:0000313" key="14">
    <source>
        <dbReference type="Proteomes" id="UP001497457"/>
    </source>
</evidence>
<sequence>MMFSGEELKAKASEFLESLPESSAAALGRDAMEVAWRLARSVGKAAWIAGTTFLVLGVPLVIVTEREYQTMNQQEALLQAQYQVDPDEMSALLGTTSRC</sequence>
<name>A0ABC9B5K4_9POAL</name>
<organism evidence="13 14">
    <name type="scientific">Urochloa decumbens</name>
    <dbReference type="NCBI Taxonomy" id="240449"/>
    <lineage>
        <taxon>Eukaryota</taxon>
        <taxon>Viridiplantae</taxon>
        <taxon>Streptophyta</taxon>
        <taxon>Embryophyta</taxon>
        <taxon>Tracheophyta</taxon>
        <taxon>Spermatophyta</taxon>
        <taxon>Magnoliopsida</taxon>
        <taxon>Liliopsida</taxon>
        <taxon>Poales</taxon>
        <taxon>Poaceae</taxon>
        <taxon>PACMAD clade</taxon>
        <taxon>Panicoideae</taxon>
        <taxon>Panicodae</taxon>
        <taxon>Paniceae</taxon>
        <taxon>Melinidinae</taxon>
        <taxon>Urochloa</taxon>
    </lineage>
</organism>
<dbReference type="Pfam" id="PF04281">
    <property type="entry name" value="Tom22"/>
    <property type="match status" value="1"/>
</dbReference>
<evidence type="ECO:0000256" key="2">
    <source>
        <dbReference type="ARBA" id="ARBA00009874"/>
    </source>
</evidence>
<gene>
    <name evidence="13" type="ORF">URODEC1_LOCUS61856</name>
</gene>